<keyword evidence="8" id="KW-0378">Hydrolase</keyword>
<evidence type="ECO:0000256" key="9">
    <source>
        <dbReference type="ARBA" id="ARBA00022960"/>
    </source>
</evidence>
<dbReference type="RefSeq" id="WP_269310925.1">
    <property type="nucleotide sequence ID" value="NZ_CP114052.1"/>
</dbReference>
<keyword evidence="15" id="KW-0472">Membrane</keyword>
<evidence type="ECO:0000256" key="3">
    <source>
        <dbReference type="ARBA" id="ARBA00007164"/>
    </source>
</evidence>
<name>A0ABY7JP57_9FIRM</name>
<evidence type="ECO:0000313" key="19">
    <source>
        <dbReference type="EMBL" id="WAW14264.1"/>
    </source>
</evidence>
<reference evidence="19" key="1">
    <citation type="submission" date="2022-12" db="EMBL/GenBank/DDBJ databases">
        <title>Peptostreptococcus.</title>
        <authorList>
            <person name="Lee S.H."/>
        </authorList>
    </citation>
    <scope>NUCLEOTIDE SEQUENCE</scope>
    <source>
        <strain evidence="19">CBA3647</strain>
    </source>
</reference>
<feature type="domain" description="Peptidase S11 D-alanyl-D-alanine carboxypeptidase A N-terminal" evidence="17">
    <location>
        <begin position="33"/>
        <end position="271"/>
    </location>
</feature>
<evidence type="ECO:0000256" key="6">
    <source>
        <dbReference type="ARBA" id="ARBA00022670"/>
    </source>
</evidence>
<dbReference type="InterPro" id="IPR018044">
    <property type="entry name" value="Peptidase_S11"/>
</dbReference>
<evidence type="ECO:0000256" key="4">
    <source>
        <dbReference type="ARBA" id="ARBA00012448"/>
    </source>
</evidence>
<feature type="signal peptide" evidence="16">
    <location>
        <begin position="1"/>
        <end position="20"/>
    </location>
</feature>
<dbReference type="Gene3D" id="3.40.710.10">
    <property type="entry name" value="DD-peptidase/beta-lactamase superfamily"/>
    <property type="match status" value="1"/>
</dbReference>
<evidence type="ECO:0000256" key="15">
    <source>
        <dbReference type="SAM" id="Phobius"/>
    </source>
</evidence>
<comment type="catalytic activity">
    <reaction evidence="12">
        <text>Preferential cleavage: (Ac)2-L-Lys-D-Ala-|-D-Ala. Also transpeptidation of peptidyl-alanyl moieties that are N-acyl substituents of D-alanine.</text>
        <dbReference type="EC" id="3.4.16.4"/>
    </reaction>
</comment>
<dbReference type="InterPro" id="IPR037167">
    <property type="entry name" value="Peptidase_S11_C_sf"/>
</dbReference>
<dbReference type="InterPro" id="IPR015956">
    <property type="entry name" value="Peniciliin-bd_prot_C_sf"/>
</dbReference>
<gene>
    <name evidence="19" type="ORF">O0R46_06530</name>
</gene>
<organism evidence="19 20">
    <name type="scientific">Peptostreptococcus equinus</name>
    <dbReference type="NCBI Taxonomy" id="3003601"/>
    <lineage>
        <taxon>Bacteria</taxon>
        <taxon>Bacillati</taxon>
        <taxon>Bacillota</taxon>
        <taxon>Clostridia</taxon>
        <taxon>Peptostreptococcales</taxon>
        <taxon>Peptostreptococcaceae</taxon>
        <taxon>Peptostreptococcus</taxon>
    </lineage>
</organism>
<accession>A0ABY7JP57</accession>
<evidence type="ECO:0000313" key="20">
    <source>
        <dbReference type="Proteomes" id="UP001164187"/>
    </source>
</evidence>
<evidence type="ECO:0000256" key="16">
    <source>
        <dbReference type="SAM" id="SignalP"/>
    </source>
</evidence>
<feature type="domain" description="Peptidase S11 D-Ala-D-Ala carboxypeptidase A C-terminal" evidence="18">
    <location>
        <begin position="293"/>
        <end position="380"/>
    </location>
</feature>
<keyword evidence="10" id="KW-0573">Peptidoglycan synthesis</keyword>
<dbReference type="Proteomes" id="UP001164187">
    <property type="component" value="Chromosome"/>
</dbReference>
<keyword evidence="15" id="KW-1133">Transmembrane helix</keyword>
<keyword evidence="5 19" id="KW-0121">Carboxypeptidase</keyword>
<comment type="pathway">
    <text evidence="2">Cell wall biogenesis; peptidoglycan biosynthesis.</text>
</comment>
<evidence type="ECO:0000256" key="12">
    <source>
        <dbReference type="ARBA" id="ARBA00034000"/>
    </source>
</evidence>
<keyword evidence="20" id="KW-1185">Reference proteome</keyword>
<feature type="transmembrane region" description="Helical" evidence="15">
    <location>
        <begin position="488"/>
        <end position="509"/>
    </location>
</feature>
<dbReference type="InterPro" id="IPR001967">
    <property type="entry name" value="Peptidase_S11_N"/>
</dbReference>
<evidence type="ECO:0000256" key="11">
    <source>
        <dbReference type="ARBA" id="ARBA00023316"/>
    </source>
</evidence>
<evidence type="ECO:0000256" key="13">
    <source>
        <dbReference type="RuleBase" id="RU004016"/>
    </source>
</evidence>
<evidence type="ECO:0000256" key="8">
    <source>
        <dbReference type="ARBA" id="ARBA00022801"/>
    </source>
</evidence>
<comment type="function">
    <text evidence="1">Removes C-terminal D-alanyl residues from sugar-peptide cell wall precursors.</text>
</comment>
<dbReference type="EC" id="3.4.16.4" evidence="4"/>
<evidence type="ECO:0000256" key="10">
    <source>
        <dbReference type="ARBA" id="ARBA00022984"/>
    </source>
</evidence>
<dbReference type="PRINTS" id="PR00725">
    <property type="entry name" value="DADACBPTASE1"/>
</dbReference>
<evidence type="ECO:0000259" key="17">
    <source>
        <dbReference type="Pfam" id="PF00768"/>
    </source>
</evidence>
<keyword evidence="11" id="KW-0961">Cell wall biogenesis/degradation</keyword>
<dbReference type="InterPro" id="IPR012907">
    <property type="entry name" value="Peptidase_S11_C"/>
</dbReference>
<feature type="chain" id="PRO_5047391167" description="serine-type D-Ala-D-Ala carboxypeptidase" evidence="16">
    <location>
        <begin position="21"/>
        <end position="561"/>
    </location>
</feature>
<evidence type="ECO:0000256" key="2">
    <source>
        <dbReference type="ARBA" id="ARBA00004752"/>
    </source>
</evidence>
<dbReference type="EMBL" id="CP114052">
    <property type="protein sequence ID" value="WAW14264.1"/>
    <property type="molecule type" value="Genomic_DNA"/>
</dbReference>
<evidence type="ECO:0000256" key="14">
    <source>
        <dbReference type="SAM" id="MobiDB-lite"/>
    </source>
</evidence>
<comment type="similarity">
    <text evidence="3 13">Belongs to the peptidase S11 family.</text>
</comment>
<dbReference type="Pfam" id="PF00768">
    <property type="entry name" value="Peptidase_S11"/>
    <property type="match status" value="1"/>
</dbReference>
<dbReference type="PANTHER" id="PTHR21581">
    <property type="entry name" value="D-ALANYL-D-ALANINE CARBOXYPEPTIDASE"/>
    <property type="match status" value="1"/>
</dbReference>
<dbReference type="InterPro" id="IPR012338">
    <property type="entry name" value="Beta-lactam/transpept-like"/>
</dbReference>
<dbReference type="PANTHER" id="PTHR21581:SF6">
    <property type="entry name" value="TRAFFICKING PROTEIN PARTICLE COMPLEX SUBUNIT 12"/>
    <property type="match status" value="1"/>
</dbReference>
<feature type="compositionally biased region" description="Basic residues" evidence="14">
    <location>
        <begin position="541"/>
        <end position="551"/>
    </location>
</feature>
<keyword evidence="15" id="KW-0812">Transmembrane</keyword>
<evidence type="ECO:0000256" key="7">
    <source>
        <dbReference type="ARBA" id="ARBA00022729"/>
    </source>
</evidence>
<dbReference type="SUPFAM" id="SSF56601">
    <property type="entry name" value="beta-lactamase/transpeptidase-like"/>
    <property type="match status" value="1"/>
</dbReference>
<proteinExistence type="inferred from homology"/>
<evidence type="ECO:0000259" key="18">
    <source>
        <dbReference type="Pfam" id="PF07943"/>
    </source>
</evidence>
<dbReference type="SUPFAM" id="SSF69189">
    <property type="entry name" value="Penicillin-binding protein associated domain"/>
    <property type="match status" value="1"/>
</dbReference>
<keyword evidence="6" id="KW-0645">Protease</keyword>
<dbReference type="GO" id="GO:0004180">
    <property type="term" value="F:carboxypeptidase activity"/>
    <property type="evidence" value="ECO:0007669"/>
    <property type="project" value="UniProtKB-KW"/>
</dbReference>
<keyword evidence="9" id="KW-0133">Cell shape</keyword>
<feature type="region of interest" description="Disordered" evidence="14">
    <location>
        <begin position="541"/>
        <end position="561"/>
    </location>
</feature>
<keyword evidence="7 16" id="KW-0732">Signal</keyword>
<protein>
    <recommendedName>
        <fullName evidence="4">serine-type D-Ala-D-Ala carboxypeptidase</fullName>
        <ecNumber evidence="4">3.4.16.4</ecNumber>
    </recommendedName>
</protein>
<evidence type="ECO:0000256" key="1">
    <source>
        <dbReference type="ARBA" id="ARBA00003217"/>
    </source>
</evidence>
<sequence>MKKVLSIITSLAMIIGILSATLQTSLAEDKKDMDALKSKYIVLMDYDSGQIIYEKNANHKMYPASTTKVWTAFCVLEKAKNLDQIIEVKDLPEIEGTCMYLEKGEKFTVRELLTSMLVHSSNDVSYLLAQYYGDGNPKNFIDFMNSEAKKYGAKNTHFNNPHGLPDTNHYSTAHDMTLLARVAYSDTTIQKIVSMKKAKFPKTDNVKVERDLINSNKFLNSTETMNYKGKDVTFKYDAIDGMKTGFTDDAGNCLLATGKKNGVRMISGVFFAPAGSLYHDSRFVLDYGFDNFKNQIIFKKENFKGSKNLSFAKPGKINYMLASDFSVTSTKAKNINKKDYSTKLDFDNIELPVEKGDIIGRMNVYEKGKMVSSIGLIATSSSQSFGQYLWSKLPFVNNDKKKDVNENKSKQEKNNQLDKKSAKERIQQGKDQIKNGASESVTGVLAIGDSIKDGISDKNILGKFENTSFYKFLEDFLSTHLNGIPPKIIIYGLPLLILLLILILIVLIIKDAIADRKDRKLDYQDDIYNIGSDDKKKIKTKKDKIKKKSKILKSQSKPDKK</sequence>
<dbReference type="Pfam" id="PF07943">
    <property type="entry name" value="PBP5_C"/>
    <property type="match status" value="1"/>
</dbReference>
<evidence type="ECO:0000256" key="5">
    <source>
        <dbReference type="ARBA" id="ARBA00022645"/>
    </source>
</evidence>
<feature type="region of interest" description="Disordered" evidence="14">
    <location>
        <begin position="401"/>
        <end position="432"/>
    </location>
</feature>
<dbReference type="Gene3D" id="2.60.410.10">
    <property type="entry name" value="D-Ala-D-Ala carboxypeptidase, C-terminal domain"/>
    <property type="match status" value="1"/>
</dbReference>